<organism evidence="2 3">
    <name type="scientific">Arenimonas malthae CC-JY-1</name>
    <dbReference type="NCBI Taxonomy" id="1384054"/>
    <lineage>
        <taxon>Bacteria</taxon>
        <taxon>Pseudomonadati</taxon>
        <taxon>Pseudomonadota</taxon>
        <taxon>Gammaproteobacteria</taxon>
        <taxon>Lysobacterales</taxon>
        <taxon>Lysobacteraceae</taxon>
        <taxon>Arenimonas</taxon>
    </lineage>
</organism>
<protein>
    <recommendedName>
        <fullName evidence="4">DUF3784 domain-containing protein</fullName>
    </recommendedName>
</protein>
<sequence>MDEMMLAGIVVIASALPGLVIGLMLLTGKWDPVSIKAARDPARARAATARLLLVIDALLILLGLALLFSPREHATVLAVGGVGAVTLAATVLAIAAVRANKA</sequence>
<evidence type="ECO:0000313" key="3">
    <source>
        <dbReference type="Proteomes" id="UP000029392"/>
    </source>
</evidence>
<proteinExistence type="predicted"/>
<dbReference type="AlphaFoldDB" id="A0A091AZC8"/>
<feature type="transmembrane region" description="Helical" evidence="1">
    <location>
        <begin position="6"/>
        <end position="26"/>
    </location>
</feature>
<comment type="caution">
    <text evidence="2">The sequence shown here is derived from an EMBL/GenBank/DDBJ whole genome shotgun (WGS) entry which is preliminary data.</text>
</comment>
<feature type="transmembrane region" description="Helical" evidence="1">
    <location>
        <begin position="74"/>
        <end position="97"/>
    </location>
</feature>
<dbReference type="OrthoDB" id="10011131at2"/>
<evidence type="ECO:0008006" key="4">
    <source>
        <dbReference type="Google" id="ProtNLM"/>
    </source>
</evidence>
<dbReference type="STRING" id="1384054.N790_09490"/>
<accession>A0A091AZC8</accession>
<dbReference type="EMBL" id="AVCH01000178">
    <property type="protein sequence ID" value="KFN45683.1"/>
    <property type="molecule type" value="Genomic_DNA"/>
</dbReference>
<keyword evidence="3" id="KW-1185">Reference proteome</keyword>
<keyword evidence="1" id="KW-0472">Membrane</keyword>
<dbReference type="Proteomes" id="UP000029392">
    <property type="component" value="Unassembled WGS sequence"/>
</dbReference>
<evidence type="ECO:0000313" key="2">
    <source>
        <dbReference type="EMBL" id="KFN45683.1"/>
    </source>
</evidence>
<reference evidence="2 3" key="1">
    <citation type="submission" date="2013-09" db="EMBL/GenBank/DDBJ databases">
        <title>Genome sequencing of Arenimonas malthae.</title>
        <authorList>
            <person name="Chen F."/>
            <person name="Wang G."/>
        </authorList>
    </citation>
    <scope>NUCLEOTIDE SEQUENCE [LARGE SCALE GENOMIC DNA]</scope>
    <source>
        <strain evidence="2 3">CC-JY-1</strain>
    </source>
</reference>
<keyword evidence="1" id="KW-0812">Transmembrane</keyword>
<dbReference type="RefSeq" id="WP_043804073.1">
    <property type="nucleotide sequence ID" value="NZ_AVCH01000178.1"/>
</dbReference>
<evidence type="ECO:0000256" key="1">
    <source>
        <dbReference type="SAM" id="Phobius"/>
    </source>
</evidence>
<dbReference type="PATRIC" id="fig|1384054.3.peg.2009"/>
<keyword evidence="1" id="KW-1133">Transmembrane helix</keyword>
<name>A0A091AZC8_9GAMM</name>
<feature type="transmembrane region" description="Helical" evidence="1">
    <location>
        <begin position="47"/>
        <end position="68"/>
    </location>
</feature>
<gene>
    <name evidence="2" type="ORF">N790_09490</name>
</gene>